<keyword evidence="2" id="KW-0813">Transport</keyword>
<feature type="transmembrane region" description="Helical" evidence="10">
    <location>
        <begin position="219"/>
        <end position="240"/>
    </location>
</feature>
<feature type="transmembrane region" description="Helical" evidence="10">
    <location>
        <begin position="379"/>
        <end position="403"/>
    </location>
</feature>
<protein>
    <recommendedName>
        <fullName evidence="7">H(+)/Pi cotransporter</fullName>
    </recommendedName>
</protein>
<feature type="transmembrane region" description="Helical" evidence="10">
    <location>
        <begin position="428"/>
        <end position="447"/>
    </location>
</feature>
<evidence type="ECO:0000256" key="7">
    <source>
        <dbReference type="ARBA" id="ARBA00032043"/>
    </source>
</evidence>
<feature type="region of interest" description="Disordered" evidence="9">
    <location>
        <begin position="61"/>
        <end position="107"/>
    </location>
</feature>
<dbReference type="PROSITE" id="PS00216">
    <property type="entry name" value="SUGAR_TRANSPORT_1"/>
    <property type="match status" value="1"/>
</dbReference>
<dbReference type="EMBL" id="LR862149">
    <property type="protein sequence ID" value="CAD1832138.1"/>
    <property type="molecule type" value="Genomic_DNA"/>
</dbReference>
<dbReference type="GO" id="GO:0006817">
    <property type="term" value="P:phosphate ion transport"/>
    <property type="evidence" value="ECO:0007669"/>
    <property type="project" value="UniProtKB-KW"/>
</dbReference>
<evidence type="ECO:0000256" key="2">
    <source>
        <dbReference type="ARBA" id="ARBA00022592"/>
    </source>
</evidence>
<dbReference type="InterPro" id="IPR005829">
    <property type="entry name" value="Sugar_transporter_CS"/>
</dbReference>
<accession>A0A6V7PNB3</accession>
<keyword evidence="3 10" id="KW-0812">Transmembrane</keyword>
<dbReference type="InterPro" id="IPR036259">
    <property type="entry name" value="MFS_trans_sf"/>
</dbReference>
<feature type="transmembrane region" description="Helical" evidence="10">
    <location>
        <begin position="351"/>
        <end position="372"/>
    </location>
</feature>
<evidence type="ECO:0000256" key="4">
    <source>
        <dbReference type="ARBA" id="ARBA00022847"/>
    </source>
</evidence>
<organism evidence="12">
    <name type="scientific">Ananas comosus var. bracteatus</name>
    <name type="common">red pineapple</name>
    <dbReference type="NCBI Taxonomy" id="296719"/>
    <lineage>
        <taxon>Eukaryota</taxon>
        <taxon>Viridiplantae</taxon>
        <taxon>Streptophyta</taxon>
        <taxon>Embryophyta</taxon>
        <taxon>Tracheophyta</taxon>
        <taxon>Spermatophyta</taxon>
        <taxon>Magnoliopsida</taxon>
        <taxon>Liliopsida</taxon>
        <taxon>Poales</taxon>
        <taxon>Bromeliaceae</taxon>
        <taxon>Bromelioideae</taxon>
        <taxon>Ananas</taxon>
    </lineage>
</organism>
<feature type="transmembrane region" description="Helical" evidence="10">
    <location>
        <begin position="135"/>
        <end position="155"/>
    </location>
</feature>
<feature type="compositionally biased region" description="Acidic residues" evidence="9">
    <location>
        <begin position="279"/>
        <end position="290"/>
    </location>
</feature>
<comment type="similarity">
    <text evidence="8">Belongs to the major facilitator superfamily. Phosphate:H(+) symporter (TC 2.A.1.9) family.</text>
</comment>
<keyword evidence="6 10" id="KW-0472">Membrane</keyword>
<evidence type="ECO:0000256" key="5">
    <source>
        <dbReference type="ARBA" id="ARBA00022989"/>
    </source>
</evidence>
<gene>
    <name evidence="12" type="ORF">CB5_LOCUS15349</name>
</gene>
<keyword evidence="2" id="KW-0592">Phosphate transport</keyword>
<feature type="region of interest" description="Disordered" evidence="9">
    <location>
        <begin position="277"/>
        <end position="300"/>
    </location>
</feature>
<dbReference type="PROSITE" id="PS00217">
    <property type="entry name" value="SUGAR_TRANSPORT_2"/>
    <property type="match status" value="1"/>
</dbReference>
<evidence type="ECO:0000256" key="10">
    <source>
        <dbReference type="SAM" id="Phobius"/>
    </source>
</evidence>
<evidence type="ECO:0000313" key="12">
    <source>
        <dbReference type="EMBL" id="CAD1832138.1"/>
    </source>
</evidence>
<feature type="transmembrane region" description="Helical" evidence="10">
    <location>
        <begin position="192"/>
        <end position="213"/>
    </location>
</feature>
<dbReference type="GO" id="GO:0016020">
    <property type="term" value="C:membrane"/>
    <property type="evidence" value="ECO:0007669"/>
    <property type="project" value="UniProtKB-SubCell"/>
</dbReference>
<feature type="compositionally biased region" description="Low complexity" evidence="9">
    <location>
        <begin position="83"/>
        <end position="107"/>
    </location>
</feature>
<feature type="domain" description="Major facilitator superfamily (MFS) profile" evidence="11">
    <location>
        <begin position="21"/>
        <end position="472"/>
    </location>
</feature>
<dbReference type="InterPro" id="IPR020846">
    <property type="entry name" value="MFS_dom"/>
</dbReference>
<keyword evidence="5 10" id="KW-1133">Transmembrane helix</keyword>
<feature type="transmembrane region" description="Helical" evidence="10">
    <location>
        <begin position="322"/>
        <end position="339"/>
    </location>
</feature>
<evidence type="ECO:0000256" key="9">
    <source>
        <dbReference type="SAM" id="MobiDB-lite"/>
    </source>
</evidence>
<feature type="compositionally biased region" description="Pro residues" evidence="9">
    <location>
        <begin position="62"/>
        <end position="82"/>
    </location>
</feature>
<dbReference type="PROSITE" id="PS50850">
    <property type="entry name" value="MFS"/>
    <property type="match status" value="1"/>
</dbReference>
<comment type="subcellular location">
    <subcellularLocation>
        <location evidence="1">Membrane</location>
        <topology evidence="1">Multi-pass membrane protein</topology>
    </subcellularLocation>
</comment>
<evidence type="ECO:0000256" key="3">
    <source>
        <dbReference type="ARBA" id="ARBA00022692"/>
    </source>
</evidence>
<dbReference type="PANTHER" id="PTHR24064">
    <property type="entry name" value="SOLUTE CARRIER FAMILY 22 MEMBER"/>
    <property type="match status" value="1"/>
</dbReference>
<sequence length="472" mass="50486">MGIDEVLQRHAGEFGAWQLRHFLLTSAAWALEALHTMVMIFADREPPRFCALGPGRCADPDPCGPPRPAGPGPAGPAPPPSPSGASSAPTATRSASSSRPSSPAACSVSSPHPPSVCAGVFGHLSDSFLGRKGSLLVVCILNTVFGLLTALSPSYWTYVGLRLLTGFSTGGVGLCAFVLATEPVGPTKRGPAGMSTFYFFSGGIAVLSGIAYLFPSWRILYVVTSLPSFLFLILILPFISESPRWYLVRRRTDEAMDVMRAIARANGKDIPNDITLKLDDDDSREQEESNNLEKGVKEQKTERAAGGSIVDVLRTPMTRLRLILTVAINFLCSIVYYGLSLNVVNLKTNLYLSVLLNAVAEMPAFVLTAVLLDRFGRKLLGVGTMWLSGVFCIVGSMVGGYGAMKIVRMASQMGAILAPMVVVLGDKVPFAVFGLSGIVGGILVFYLPETMNKPLYDTMAGMEEAENKILLK</sequence>
<evidence type="ECO:0000256" key="6">
    <source>
        <dbReference type="ARBA" id="ARBA00023136"/>
    </source>
</evidence>
<feature type="transmembrane region" description="Helical" evidence="10">
    <location>
        <begin position="161"/>
        <end position="180"/>
    </location>
</feature>
<evidence type="ECO:0000259" key="11">
    <source>
        <dbReference type="PROSITE" id="PS50850"/>
    </source>
</evidence>
<dbReference type="InterPro" id="IPR005828">
    <property type="entry name" value="MFS_sugar_transport-like"/>
</dbReference>
<dbReference type="AlphaFoldDB" id="A0A6V7PNB3"/>
<evidence type="ECO:0000256" key="8">
    <source>
        <dbReference type="ARBA" id="ARBA00044504"/>
    </source>
</evidence>
<dbReference type="GO" id="GO:0015293">
    <property type="term" value="F:symporter activity"/>
    <property type="evidence" value="ECO:0007669"/>
    <property type="project" value="UniProtKB-KW"/>
</dbReference>
<proteinExistence type="inferred from homology"/>
<dbReference type="Gene3D" id="1.20.1250.20">
    <property type="entry name" value="MFS general substrate transporter like domains"/>
    <property type="match status" value="1"/>
</dbReference>
<keyword evidence="4" id="KW-0769">Symport</keyword>
<name>A0A6V7PNB3_ANACO</name>
<reference evidence="12" key="1">
    <citation type="submission" date="2020-07" db="EMBL/GenBank/DDBJ databases">
        <authorList>
            <person name="Lin J."/>
        </authorList>
    </citation>
    <scope>NUCLEOTIDE SEQUENCE</scope>
</reference>
<dbReference type="Pfam" id="PF00083">
    <property type="entry name" value="Sugar_tr"/>
    <property type="match status" value="1"/>
</dbReference>
<evidence type="ECO:0000256" key="1">
    <source>
        <dbReference type="ARBA" id="ARBA00004141"/>
    </source>
</evidence>
<dbReference type="SUPFAM" id="SSF103473">
    <property type="entry name" value="MFS general substrate transporter"/>
    <property type="match status" value="1"/>
</dbReference>